<comment type="caution">
    <text evidence="1">The sequence shown here is derived from an EMBL/GenBank/DDBJ whole genome shotgun (WGS) entry which is preliminary data.</text>
</comment>
<name>A0A973WIT4_9BRAD</name>
<proteinExistence type="predicted"/>
<organism evidence="1">
    <name type="scientific">Bradyrhizobium quebecense</name>
    <dbReference type="NCBI Taxonomy" id="2748629"/>
    <lineage>
        <taxon>Bacteria</taxon>
        <taxon>Pseudomonadati</taxon>
        <taxon>Pseudomonadota</taxon>
        <taxon>Alphaproteobacteria</taxon>
        <taxon>Hyphomicrobiales</taxon>
        <taxon>Nitrobacteraceae</taxon>
        <taxon>Bradyrhizobium</taxon>
    </lineage>
</organism>
<sequence length="61" mass="7257">MDETLKRHRNTSRSWPRRRIALLFELDVAGDAVPAYFHQYEIVVTKPRPMQAVFMHMKEAD</sequence>
<dbReference type="AlphaFoldDB" id="A0A973WIT4"/>
<reference evidence="1" key="1">
    <citation type="submission" date="2020-06" db="EMBL/GenBank/DDBJ databases">
        <title>Whole Genome Sequence of Bradyrhizobium sp. Strain 66S1MB.</title>
        <authorList>
            <person name="Bromfield E."/>
            <person name="Cloutier S."/>
        </authorList>
    </citation>
    <scope>NUCLEOTIDE SEQUENCE</scope>
    <source>
        <strain evidence="1">66S1MB</strain>
    </source>
</reference>
<dbReference type="EMBL" id="JABWSX010000001">
    <property type="protein sequence ID" value="NVL05619.1"/>
    <property type="molecule type" value="Genomic_DNA"/>
</dbReference>
<gene>
    <name evidence="1" type="ORF">HU230_07805</name>
</gene>
<accession>A0A973WIT4</accession>
<dbReference type="RefSeq" id="WP_176528431.1">
    <property type="nucleotide sequence ID" value="NZ_CP088022.1"/>
</dbReference>
<protein>
    <submittedName>
        <fullName evidence="1">Uncharacterized protein</fullName>
    </submittedName>
</protein>
<evidence type="ECO:0000313" key="1">
    <source>
        <dbReference type="EMBL" id="NVL05619.1"/>
    </source>
</evidence>